<sequence>MSKTFYIVLLVIAFALGAYNATRLNFDNILEGNSLIACIGILASLCALVLIMIFWTSKRIQEKVKKG</sequence>
<dbReference type="Proteomes" id="UP000718451">
    <property type="component" value="Unassembled WGS sequence"/>
</dbReference>
<comment type="caution">
    <text evidence="2">The sequence shown here is derived from an EMBL/GenBank/DDBJ whole genome shotgun (WGS) entry which is preliminary data.</text>
</comment>
<proteinExistence type="predicted"/>
<organism evidence="2 3">
    <name type="scientific">Croceivirga thetidis</name>
    <dbReference type="NCBI Taxonomy" id="2721623"/>
    <lineage>
        <taxon>Bacteria</taxon>
        <taxon>Pseudomonadati</taxon>
        <taxon>Bacteroidota</taxon>
        <taxon>Flavobacteriia</taxon>
        <taxon>Flavobacteriales</taxon>
        <taxon>Flavobacteriaceae</taxon>
        <taxon>Croceivirga</taxon>
    </lineage>
</organism>
<keyword evidence="1" id="KW-0812">Transmembrane</keyword>
<protein>
    <recommendedName>
        <fullName evidence="4">DUF3955 domain-containing protein</fullName>
    </recommendedName>
</protein>
<evidence type="ECO:0008006" key="4">
    <source>
        <dbReference type="Google" id="ProtNLM"/>
    </source>
</evidence>
<keyword evidence="3" id="KW-1185">Reference proteome</keyword>
<evidence type="ECO:0000313" key="2">
    <source>
        <dbReference type="EMBL" id="NKI31025.1"/>
    </source>
</evidence>
<evidence type="ECO:0000313" key="3">
    <source>
        <dbReference type="Proteomes" id="UP000718451"/>
    </source>
</evidence>
<dbReference type="RefSeq" id="WP_168551225.1">
    <property type="nucleotide sequence ID" value="NZ_JAAWWL010000001.1"/>
</dbReference>
<evidence type="ECO:0000256" key="1">
    <source>
        <dbReference type="SAM" id="Phobius"/>
    </source>
</evidence>
<name>A0ABX1GM81_9FLAO</name>
<feature type="transmembrane region" description="Helical" evidence="1">
    <location>
        <begin position="34"/>
        <end position="56"/>
    </location>
</feature>
<keyword evidence="1" id="KW-0472">Membrane</keyword>
<dbReference type="EMBL" id="JAAWWL010000001">
    <property type="protein sequence ID" value="NKI31025.1"/>
    <property type="molecule type" value="Genomic_DNA"/>
</dbReference>
<accession>A0ABX1GM81</accession>
<keyword evidence="1" id="KW-1133">Transmembrane helix</keyword>
<gene>
    <name evidence="2" type="ORF">HCU67_03660</name>
</gene>
<reference evidence="2 3" key="1">
    <citation type="submission" date="2020-04" db="EMBL/GenBank/DDBJ databases">
        <authorList>
            <person name="Yoon J."/>
        </authorList>
    </citation>
    <scope>NUCLEOTIDE SEQUENCE [LARGE SCALE GENOMIC DNA]</scope>
    <source>
        <strain evidence="2 3">DJ-13</strain>
    </source>
</reference>